<dbReference type="InterPro" id="IPR000504">
    <property type="entry name" value="RRM_dom"/>
</dbReference>
<dbReference type="Gene3D" id="4.10.640.40">
    <property type="entry name" value="Cytoplasmic polyadenylation element-binding protein, ZZ domain"/>
    <property type="match status" value="1"/>
</dbReference>
<dbReference type="InterPro" id="IPR032296">
    <property type="entry name" value="CEBP_ZZ"/>
</dbReference>
<dbReference type="SUPFAM" id="SSF54928">
    <property type="entry name" value="RNA-binding domain, RBD"/>
    <property type="match status" value="1"/>
</dbReference>
<dbReference type="AlphaFoldDB" id="A0A8S1ECL3"/>
<comment type="similarity">
    <text evidence="1">Belongs to the RRM CPEB family.</text>
</comment>
<dbReference type="GO" id="GO:0043005">
    <property type="term" value="C:neuron projection"/>
    <property type="evidence" value="ECO:0007669"/>
    <property type="project" value="TreeGrafter"/>
</dbReference>
<dbReference type="PROSITE" id="PS50102">
    <property type="entry name" value="RRM"/>
    <property type="match status" value="1"/>
</dbReference>
<evidence type="ECO:0000259" key="7">
    <source>
        <dbReference type="PROSITE" id="PS50102"/>
    </source>
</evidence>
<dbReference type="FunFam" id="3.30.70.330:FF:000086">
    <property type="entry name" value="Putative Cytoplasmic polyadenylation element-binding protein 1"/>
    <property type="match status" value="1"/>
</dbReference>
<dbReference type="GO" id="GO:0045202">
    <property type="term" value="C:synapse"/>
    <property type="evidence" value="ECO:0007669"/>
    <property type="project" value="TreeGrafter"/>
</dbReference>
<dbReference type="GO" id="GO:0043022">
    <property type="term" value="F:ribosome binding"/>
    <property type="evidence" value="ECO:0007669"/>
    <property type="project" value="TreeGrafter"/>
</dbReference>
<dbReference type="PANTHER" id="PTHR12566">
    <property type="entry name" value="CYTOPLASMIC POLYADENYLATION ELEMENT BINDING PROTEIN CPEB"/>
    <property type="match status" value="1"/>
</dbReference>
<evidence type="ECO:0000313" key="8">
    <source>
        <dbReference type="EMBL" id="CAB3387977.1"/>
    </source>
</evidence>
<dbReference type="GO" id="GO:0008135">
    <property type="term" value="F:translation factor activity, RNA binding"/>
    <property type="evidence" value="ECO:0007669"/>
    <property type="project" value="TreeGrafter"/>
</dbReference>
<dbReference type="CDD" id="cd12723">
    <property type="entry name" value="RRM1_CPEB1"/>
    <property type="match status" value="1"/>
</dbReference>
<keyword evidence="2" id="KW-0677">Repeat</keyword>
<proteinExistence type="inferred from homology"/>
<dbReference type="Proteomes" id="UP000494165">
    <property type="component" value="Unassembled WGS sequence"/>
</dbReference>
<dbReference type="InterPro" id="IPR012677">
    <property type="entry name" value="Nucleotide-bd_a/b_plait_sf"/>
</dbReference>
<gene>
    <name evidence="8" type="ORF">CLODIP_2_CD09319</name>
</gene>
<dbReference type="GO" id="GO:0005634">
    <property type="term" value="C:nucleus"/>
    <property type="evidence" value="ECO:0007669"/>
    <property type="project" value="TreeGrafter"/>
</dbReference>
<dbReference type="PANTHER" id="PTHR12566:SF9">
    <property type="entry name" value="CYTOPLASMIC POLYADENYLATION ELEMENT-BINDING PROTEIN 1"/>
    <property type="match status" value="1"/>
</dbReference>
<accession>A0A8S1ECL3</accession>
<feature type="compositionally biased region" description="Low complexity" evidence="6">
    <location>
        <begin position="18"/>
        <end position="49"/>
    </location>
</feature>
<evidence type="ECO:0000256" key="2">
    <source>
        <dbReference type="ARBA" id="ARBA00022737"/>
    </source>
</evidence>
<evidence type="ECO:0000313" key="9">
    <source>
        <dbReference type="Proteomes" id="UP000494165"/>
    </source>
</evidence>
<dbReference type="Pfam" id="PF16367">
    <property type="entry name" value="RRM_7"/>
    <property type="match status" value="1"/>
</dbReference>
<dbReference type="OrthoDB" id="10033548at2759"/>
<evidence type="ECO:0000256" key="5">
    <source>
        <dbReference type="PROSITE-ProRule" id="PRU00176"/>
    </source>
</evidence>
<dbReference type="Pfam" id="PF16366">
    <property type="entry name" value="CEBP_ZZ"/>
    <property type="match status" value="1"/>
</dbReference>
<name>A0A8S1ECL3_9INSE</name>
<dbReference type="CDD" id="cd19757">
    <property type="entry name" value="Bbox1"/>
    <property type="match status" value="1"/>
</dbReference>
<dbReference type="Gene3D" id="3.30.70.330">
    <property type="match status" value="2"/>
</dbReference>
<dbReference type="InterPro" id="IPR034977">
    <property type="entry name" value="CPEB1_RRM1"/>
</dbReference>
<dbReference type="CDD" id="cd12725">
    <property type="entry name" value="RRM2_CPEB1"/>
    <property type="match status" value="1"/>
</dbReference>
<comment type="caution">
    <text evidence="8">The sequence shown here is derived from an EMBL/GenBank/DDBJ whole genome shotgun (WGS) entry which is preliminary data.</text>
</comment>
<evidence type="ECO:0000256" key="4">
    <source>
        <dbReference type="ARBA" id="ARBA00022884"/>
    </source>
</evidence>
<feature type="domain" description="RRM" evidence="7">
    <location>
        <begin position="442"/>
        <end position="529"/>
    </location>
</feature>
<keyword evidence="3" id="KW-0810">Translation regulation</keyword>
<protein>
    <recommendedName>
        <fullName evidence="7">RRM domain-containing protein</fullName>
    </recommendedName>
</protein>
<evidence type="ECO:0000256" key="1">
    <source>
        <dbReference type="ARBA" id="ARBA00010347"/>
    </source>
</evidence>
<evidence type="ECO:0000256" key="3">
    <source>
        <dbReference type="ARBA" id="ARBA00022845"/>
    </source>
</evidence>
<dbReference type="GO" id="GO:0000900">
    <property type="term" value="F:mRNA regulatory element binding translation repressor activity"/>
    <property type="evidence" value="ECO:0007669"/>
    <property type="project" value="TreeGrafter"/>
</dbReference>
<dbReference type="Pfam" id="PF16368">
    <property type="entry name" value="CEBP1_N"/>
    <property type="match status" value="1"/>
</dbReference>
<feature type="region of interest" description="Disordered" evidence="6">
    <location>
        <begin position="1"/>
        <end position="52"/>
    </location>
</feature>
<dbReference type="GO" id="GO:0005737">
    <property type="term" value="C:cytoplasm"/>
    <property type="evidence" value="ECO:0007669"/>
    <property type="project" value="TreeGrafter"/>
</dbReference>
<dbReference type="FunFam" id="3.30.70.330:FF:000054">
    <property type="entry name" value="Cytoplasmic polyadenylation element-binding protein 1"/>
    <property type="match status" value="1"/>
</dbReference>
<dbReference type="InterPro" id="IPR035979">
    <property type="entry name" value="RBD_domain_sf"/>
</dbReference>
<dbReference type="InterPro" id="IPR032292">
    <property type="entry name" value="CEBP1_N"/>
</dbReference>
<organism evidence="8 9">
    <name type="scientific">Cloeon dipterum</name>
    <dbReference type="NCBI Taxonomy" id="197152"/>
    <lineage>
        <taxon>Eukaryota</taxon>
        <taxon>Metazoa</taxon>
        <taxon>Ecdysozoa</taxon>
        <taxon>Arthropoda</taxon>
        <taxon>Hexapoda</taxon>
        <taxon>Insecta</taxon>
        <taxon>Pterygota</taxon>
        <taxon>Palaeoptera</taxon>
        <taxon>Ephemeroptera</taxon>
        <taxon>Pisciforma</taxon>
        <taxon>Baetidae</taxon>
        <taxon>Cloeon</taxon>
    </lineage>
</organism>
<keyword evidence="4 5" id="KW-0694">RNA-binding</keyword>
<feature type="region of interest" description="Disordered" evidence="6">
    <location>
        <begin position="150"/>
        <end position="186"/>
    </location>
</feature>
<reference evidence="8 9" key="1">
    <citation type="submission" date="2020-04" db="EMBL/GenBank/DDBJ databases">
        <authorList>
            <person name="Alioto T."/>
            <person name="Alioto T."/>
            <person name="Gomez Garrido J."/>
        </authorList>
    </citation>
    <scope>NUCLEOTIDE SEQUENCE [LARGE SCALE GENOMIC DNA]</scope>
</reference>
<dbReference type="InterPro" id="IPR038446">
    <property type="entry name" value="CEBP_ZZ_sf"/>
</dbReference>
<evidence type="ECO:0000256" key="6">
    <source>
        <dbReference type="SAM" id="MobiDB-lite"/>
    </source>
</evidence>
<keyword evidence="9" id="KW-1185">Reference proteome</keyword>
<dbReference type="InterPro" id="IPR034819">
    <property type="entry name" value="CPEB"/>
</dbReference>
<dbReference type="EMBL" id="CADEPI010000659">
    <property type="protein sequence ID" value="CAB3387977.1"/>
    <property type="molecule type" value="Genomic_DNA"/>
</dbReference>
<dbReference type="GO" id="GO:0003730">
    <property type="term" value="F:mRNA 3'-UTR binding"/>
    <property type="evidence" value="ECO:0007669"/>
    <property type="project" value="InterPro"/>
</dbReference>
<sequence>MAQACSPPIFGLHHQPTELSLGGSSLHPSSGHESSSSAPSSSSTSPVTSDLEHQQGEIFQRINELLQDPCAEDSLSSPDYHAESRRNLSDLLTMSVPRGMRMNNHPDNQGLNNFNPLRLQINRQENANQQHMMTSPVDEQGNYRMMSRGSSYSPPAYHHQNQQHHHTPDYQMHQQRAAPPNHVTPRQIRGSFSCSKKVAATQEPAAAASTCGVGCGSNPSSQHSAASCASCLSHLHHHYNQKLDQITLQRIAKALMTLRSRSSDSGTPSSLEQAAMMATAGFFPNNRSRSPSPADIDANFATPNELASLMQTLCLTHQHHQFNQNNGGGGGLLSPLSDLQENSLRLHMPNQQQIHPSSLLALLQQQCPGTPSSPTDSTSSRHRQWLMTSQQQQAAAALLLTDPTSLERAARCHRIAAQVHEATVSWSGTLPPRVHSNPVYSCKVFLGGIPWDISESILISAFEQFGLVKVEWPGRENSPARAKGYAYIIFEDESQVKALLQSCTQDVLSTGNWYYKISSRRMKAKEVQVIPWMINEGNYVKSPSIRLDPQKTVFVGALHGMLNAEGLAKIMSELFENVIYAGIDTDKHKYPIGSGRVTFSSSRSYMKAVAAAFIEIRTNKFTKKVQVDPYLEDSLCSACNLQQGPYFCREMGCFRYFCRTCWREQHSLPTMMAHKPLMRVSKTSSQSPDVPRLM</sequence>
<dbReference type="SMART" id="SM00360">
    <property type="entry name" value="RRM"/>
    <property type="match status" value="2"/>
</dbReference>
<dbReference type="GO" id="GO:2000766">
    <property type="term" value="P:negative regulation of cytoplasmic translation"/>
    <property type="evidence" value="ECO:0007669"/>
    <property type="project" value="TreeGrafter"/>
</dbReference>